<dbReference type="RefSeq" id="WP_165991549.1">
    <property type="nucleotide sequence ID" value="NZ_JAMYZY010000009.1"/>
</dbReference>
<keyword evidence="3 9" id="KW-0032">Aminotransferase</keyword>
<proteinExistence type="inferred from homology"/>
<dbReference type="SUPFAM" id="SSF53383">
    <property type="entry name" value="PLP-dependent transferases"/>
    <property type="match status" value="1"/>
</dbReference>
<dbReference type="GO" id="GO:0047688">
    <property type="term" value="F:aspartate 4-decarboxylase activity"/>
    <property type="evidence" value="ECO:0007669"/>
    <property type="project" value="UniProtKB-EC"/>
</dbReference>
<sequence>MSSPADDFQKYRHLSPFELKDQLIRLASGRAQRAMLDAGRGNPNFLATLPRQGFFQLGMFAAADSALTFSCMAEGVGGVPRREGIEARFEAFLVANKNVPGVAFLRRALSYVRDQMGLPADAFLLEATAGILGCDYPTPPRMLRYAEKVVRHYLLHEMAGGTMPESTTDLFALEGGTAAISYIFASLRQNGLIRPGDKAAIGMPVFTPYVEIPELRDYQLREVAINADPEAGWQYPPEELDKLLDPSVKIFLVVNPSNPPSVRMSDAGLARIAEIVKKRPDLIIVTDDVYGTFADDFRSIYAICPHNTVLVYSFSKYFGSTGWRLGAVAMHQNNVLDRALAALPEAEKQELDKRYASLTPDVRGLKFIDRLVADSRTVALNHTAGLSTPQQVQMVLFALFALMDGRDAYKSALKRLLHRRELALYRDLGVNAPDDEGSTHYYTLIDLSNVVTQLYGRRFARWLMTKVDYQTILFRIAEETGVVLLPGDGFAVKRPSARASLANLNEHQYAAIGTALRRMADEYYARYCTEKGVKAEAPAPLAH</sequence>
<dbReference type="NCBIfam" id="NF006755">
    <property type="entry name" value="PRK09275.1"/>
    <property type="match status" value="1"/>
</dbReference>
<dbReference type="InterPro" id="IPR050596">
    <property type="entry name" value="AspAT/PAT-like"/>
</dbReference>
<dbReference type="InterPro" id="IPR022518">
    <property type="entry name" value="Aspartate_4-decarboxylase"/>
</dbReference>
<comment type="caution">
    <text evidence="9">The sequence shown here is derived from an EMBL/GenBank/DDBJ whole genome shotgun (WGS) entry which is preliminary data.</text>
</comment>
<evidence type="ECO:0000256" key="2">
    <source>
        <dbReference type="ARBA" id="ARBA00007441"/>
    </source>
</evidence>
<dbReference type="InterPro" id="IPR004839">
    <property type="entry name" value="Aminotransferase_I/II_large"/>
</dbReference>
<keyword evidence="5" id="KW-0663">Pyridoxal phosphate</keyword>
<dbReference type="PANTHER" id="PTHR46383:SF1">
    <property type="entry name" value="ASPARTATE AMINOTRANSFERASE"/>
    <property type="match status" value="1"/>
</dbReference>
<name>A0ABT1EZB4_9PROT</name>
<comment type="catalytic activity">
    <reaction evidence="6">
        <text>L-aspartate + 2-oxoglutarate = oxaloacetate + L-glutamate</text>
        <dbReference type="Rhea" id="RHEA:21824"/>
        <dbReference type="ChEBI" id="CHEBI:16452"/>
        <dbReference type="ChEBI" id="CHEBI:16810"/>
        <dbReference type="ChEBI" id="CHEBI:29985"/>
        <dbReference type="ChEBI" id="CHEBI:29991"/>
        <dbReference type="EC" id="2.6.1.1"/>
    </reaction>
</comment>
<dbReference type="InterPro" id="IPR015421">
    <property type="entry name" value="PyrdxlP-dep_Trfase_major"/>
</dbReference>
<organism evidence="9 10">
    <name type="scientific">Acetobacter lambici</name>
    <dbReference type="NCBI Taxonomy" id="1332824"/>
    <lineage>
        <taxon>Bacteria</taxon>
        <taxon>Pseudomonadati</taxon>
        <taxon>Pseudomonadota</taxon>
        <taxon>Alphaproteobacteria</taxon>
        <taxon>Acetobacterales</taxon>
        <taxon>Acetobacteraceae</taxon>
        <taxon>Acetobacter</taxon>
    </lineage>
</organism>
<comment type="cofactor">
    <cofactor evidence="1">
        <name>pyridoxal 5'-phosphate</name>
        <dbReference type="ChEBI" id="CHEBI:597326"/>
    </cofactor>
</comment>
<evidence type="ECO:0000256" key="6">
    <source>
        <dbReference type="ARBA" id="ARBA00049185"/>
    </source>
</evidence>
<keyword evidence="10" id="KW-1185">Reference proteome</keyword>
<dbReference type="EC" id="4.1.1.12" evidence="7"/>
<evidence type="ECO:0000256" key="1">
    <source>
        <dbReference type="ARBA" id="ARBA00001933"/>
    </source>
</evidence>
<protein>
    <recommendedName>
        <fullName evidence="7">Aspartate 4-decarboxylase</fullName>
        <ecNumber evidence="7">4.1.1.12</ecNumber>
    </recommendedName>
</protein>
<dbReference type="Gene3D" id="3.90.1150.10">
    <property type="entry name" value="Aspartate Aminotransferase, domain 1"/>
    <property type="match status" value="1"/>
</dbReference>
<evidence type="ECO:0000256" key="7">
    <source>
        <dbReference type="NCBIfam" id="TIGR03801"/>
    </source>
</evidence>
<dbReference type="Proteomes" id="UP001523528">
    <property type="component" value="Unassembled WGS sequence"/>
</dbReference>
<evidence type="ECO:0000256" key="5">
    <source>
        <dbReference type="ARBA" id="ARBA00022898"/>
    </source>
</evidence>
<keyword evidence="9" id="KW-0456">Lyase</keyword>
<dbReference type="CDD" id="cd00609">
    <property type="entry name" value="AAT_like"/>
    <property type="match status" value="1"/>
</dbReference>
<dbReference type="Gene3D" id="3.40.640.10">
    <property type="entry name" value="Type I PLP-dependent aspartate aminotransferase-like (Major domain)"/>
    <property type="match status" value="1"/>
</dbReference>
<dbReference type="Gene3D" id="1.10.20.110">
    <property type="match status" value="1"/>
</dbReference>
<evidence type="ECO:0000259" key="8">
    <source>
        <dbReference type="Pfam" id="PF00155"/>
    </source>
</evidence>
<comment type="similarity">
    <text evidence="2">Belongs to the class-I pyridoxal-phosphate-dependent aminotransferase family.</text>
</comment>
<dbReference type="NCBIfam" id="TIGR03801">
    <property type="entry name" value="asp_4_decarbox"/>
    <property type="match status" value="1"/>
</dbReference>
<feature type="domain" description="Aminotransferase class I/classII large" evidence="8">
    <location>
        <begin position="164"/>
        <end position="510"/>
    </location>
</feature>
<reference evidence="9 10" key="1">
    <citation type="submission" date="2022-06" db="EMBL/GenBank/DDBJ databases">
        <title>Acetobacer genomes from food samples.</title>
        <authorList>
            <person name="Sombolestani A."/>
        </authorList>
    </citation>
    <scope>NUCLEOTIDE SEQUENCE [LARGE SCALE GENOMIC DNA]</scope>
    <source>
        <strain evidence="9 10">R-83285</strain>
    </source>
</reference>
<dbReference type="Pfam" id="PF00155">
    <property type="entry name" value="Aminotran_1_2"/>
    <property type="match status" value="1"/>
</dbReference>
<dbReference type="PANTHER" id="PTHR46383">
    <property type="entry name" value="ASPARTATE AMINOTRANSFERASE"/>
    <property type="match status" value="1"/>
</dbReference>
<accession>A0ABT1EZB4</accession>
<dbReference type="InterPro" id="IPR015424">
    <property type="entry name" value="PyrdxlP-dep_Trfase"/>
</dbReference>
<keyword evidence="4 9" id="KW-0808">Transferase</keyword>
<evidence type="ECO:0000313" key="10">
    <source>
        <dbReference type="Proteomes" id="UP001523528"/>
    </source>
</evidence>
<evidence type="ECO:0000313" key="9">
    <source>
        <dbReference type="EMBL" id="MCP1258270.1"/>
    </source>
</evidence>
<dbReference type="GO" id="GO:0004069">
    <property type="term" value="F:L-aspartate:2-oxoglutarate aminotransferase activity"/>
    <property type="evidence" value="ECO:0007669"/>
    <property type="project" value="UniProtKB-EC"/>
</dbReference>
<evidence type="ECO:0000256" key="4">
    <source>
        <dbReference type="ARBA" id="ARBA00022679"/>
    </source>
</evidence>
<gene>
    <name evidence="9" type="ORF">NKW50_06665</name>
</gene>
<dbReference type="InterPro" id="IPR015422">
    <property type="entry name" value="PyrdxlP-dep_Trfase_small"/>
</dbReference>
<dbReference type="EMBL" id="JAMYZZ010000008">
    <property type="protein sequence ID" value="MCP1258270.1"/>
    <property type="molecule type" value="Genomic_DNA"/>
</dbReference>
<evidence type="ECO:0000256" key="3">
    <source>
        <dbReference type="ARBA" id="ARBA00022576"/>
    </source>
</evidence>